<comment type="caution">
    <text evidence="3">The sequence shown here is derived from an EMBL/GenBank/DDBJ whole genome shotgun (WGS) entry which is preliminary data.</text>
</comment>
<keyword evidence="4" id="KW-1185">Reference proteome</keyword>
<organism evidence="3 4">
    <name type="scientific">Fulvivirga imtechensis AK7</name>
    <dbReference type="NCBI Taxonomy" id="1237149"/>
    <lineage>
        <taxon>Bacteria</taxon>
        <taxon>Pseudomonadati</taxon>
        <taxon>Bacteroidota</taxon>
        <taxon>Cytophagia</taxon>
        <taxon>Cytophagales</taxon>
        <taxon>Fulvivirgaceae</taxon>
        <taxon>Fulvivirga</taxon>
    </lineage>
</organism>
<proteinExistence type="predicted"/>
<dbReference type="RefSeq" id="WP_009579075.1">
    <property type="nucleotide sequence ID" value="NZ_AMZN01000024.1"/>
</dbReference>
<accession>L8JVY6</accession>
<name>L8JVY6_9BACT</name>
<evidence type="ECO:0000313" key="3">
    <source>
        <dbReference type="EMBL" id="ELR72358.1"/>
    </source>
</evidence>
<dbReference type="EMBL" id="AMZN01000024">
    <property type="protein sequence ID" value="ELR72358.1"/>
    <property type="molecule type" value="Genomic_DNA"/>
</dbReference>
<protein>
    <submittedName>
        <fullName evidence="3">Uncharacterized protein</fullName>
    </submittedName>
</protein>
<dbReference type="Proteomes" id="UP000011135">
    <property type="component" value="Unassembled WGS sequence"/>
</dbReference>
<feature type="transmembrane region" description="Helical" evidence="2">
    <location>
        <begin position="46"/>
        <end position="63"/>
    </location>
</feature>
<evidence type="ECO:0000313" key="4">
    <source>
        <dbReference type="Proteomes" id="UP000011135"/>
    </source>
</evidence>
<evidence type="ECO:0000256" key="2">
    <source>
        <dbReference type="SAM" id="Phobius"/>
    </source>
</evidence>
<evidence type="ECO:0000256" key="1">
    <source>
        <dbReference type="SAM" id="MobiDB-lite"/>
    </source>
</evidence>
<keyword evidence="2" id="KW-0472">Membrane</keyword>
<keyword evidence="2" id="KW-0812">Transmembrane</keyword>
<keyword evidence="2" id="KW-1133">Transmembrane helix</keyword>
<gene>
    <name evidence="3" type="ORF">C900_01640</name>
</gene>
<dbReference type="STRING" id="1237149.C900_01640"/>
<feature type="region of interest" description="Disordered" evidence="1">
    <location>
        <begin position="103"/>
        <end position="122"/>
    </location>
</feature>
<sequence>MRHFNTKRIVLCILAALVMVAVFGAVVMVVWNWLIPDLFNGPHINFWQALGLFLLFKLLFGGFRPRRGGHCGPGWQADWKAKMAHMTPEEREKLKQKFACKWHQHDPSANHNEEKSEVSREK</sequence>
<feature type="transmembrane region" description="Helical" evidence="2">
    <location>
        <begin position="9"/>
        <end position="34"/>
    </location>
</feature>
<dbReference type="AlphaFoldDB" id="L8JVY6"/>
<reference evidence="3 4" key="1">
    <citation type="submission" date="2012-12" db="EMBL/GenBank/DDBJ databases">
        <title>Genome assembly of Fulvivirga imtechensis AK7.</title>
        <authorList>
            <person name="Nupur N."/>
            <person name="Khatri I."/>
            <person name="Kumar R."/>
            <person name="Subramanian S."/>
            <person name="Pinnaka A."/>
        </authorList>
    </citation>
    <scope>NUCLEOTIDE SEQUENCE [LARGE SCALE GENOMIC DNA]</scope>
    <source>
        <strain evidence="3 4">AK7</strain>
    </source>
</reference>
<dbReference type="eggNOG" id="ENOG50330EP">
    <property type="taxonomic scope" value="Bacteria"/>
</dbReference>